<dbReference type="AlphaFoldDB" id="A0A6I4V4E4"/>
<dbReference type="OrthoDB" id="7388088at2"/>
<evidence type="ECO:0000313" key="1">
    <source>
        <dbReference type="EMBL" id="MXP46832.1"/>
    </source>
</evidence>
<proteinExistence type="predicted"/>
<reference evidence="1 2" key="1">
    <citation type="submission" date="2019-12" db="EMBL/GenBank/DDBJ databases">
        <title>Genomic-based taxomic classification of the family Erythrobacteraceae.</title>
        <authorList>
            <person name="Xu L."/>
        </authorList>
    </citation>
    <scope>NUCLEOTIDE SEQUENCE [LARGE SCALE GENOMIC DNA]</scope>
    <source>
        <strain evidence="1 2">SW-109</strain>
    </source>
</reference>
<keyword evidence="2" id="KW-1185">Reference proteome</keyword>
<dbReference type="Proteomes" id="UP000471435">
    <property type="component" value="Unassembled WGS sequence"/>
</dbReference>
<organism evidence="1 2">
    <name type="scientific">Pontixanthobacter luteolus</name>
    <dbReference type="NCBI Taxonomy" id="295089"/>
    <lineage>
        <taxon>Bacteria</taxon>
        <taxon>Pseudomonadati</taxon>
        <taxon>Pseudomonadota</taxon>
        <taxon>Alphaproteobacteria</taxon>
        <taxon>Sphingomonadales</taxon>
        <taxon>Erythrobacteraceae</taxon>
        <taxon>Pontixanthobacter</taxon>
    </lineage>
</organism>
<name>A0A6I4V4E4_9SPHN</name>
<dbReference type="EMBL" id="WTYP01000001">
    <property type="protein sequence ID" value="MXP46832.1"/>
    <property type="molecule type" value="Genomic_DNA"/>
</dbReference>
<protein>
    <submittedName>
        <fullName evidence="1">Uncharacterized protein</fullName>
    </submittedName>
</protein>
<evidence type="ECO:0000313" key="2">
    <source>
        <dbReference type="Proteomes" id="UP000471435"/>
    </source>
</evidence>
<accession>A0A6I4V4E4</accession>
<sequence length="523" mass="55824">MEELENLDGDELDELLGLKPKFDIPPAARRSTERVGILDMDEGGLPEKSLARQPASLVRASLAGIRGPLVSRWGHILMRRALASRLAAPDGMDPVEFAALRAETLNRMGEFGVSRRLAQDVDTGNWDNDLTDAALRAYVATTDIVGACPIVQIKGGEREDPQWQMLQSICYAFAGQEARSQANLNRAFRTEIAPQIDVLLAQRYAGAAGRGRRAVNLEWDGVSELTPWRYALATAVGAEIPDNLRDNPDPYYRIVSAINPALPLAQRVDGAGLAAQRGILSSAALVDLYSEAFADTAASGEAISATASQLREAYVAGDGTQRVAAIRSIWETGPSDYAGRVLTAYAAARITPDQAYSDDAAGLIASMLTAGLDADALAWAEIATEGSEAWALLALAQPVGAASFSEGEVDGFVDDDESAGQRKSAFLVAGLAGLGRIDGQTRAGFEERLEIDLSRATKWSTLIQRAAQVKNQTLVTYLAAVGMQGQGWDKMTARHLYHIVSALNQVGLTAEARMIAAEAVARG</sequence>
<comment type="caution">
    <text evidence="1">The sequence shown here is derived from an EMBL/GenBank/DDBJ whole genome shotgun (WGS) entry which is preliminary data.</text>
</comment>
<gene>
    <name evidence="1" type="ORF">GRI43_05440</name>
</gene>